<reference evidence="4" key="2">
    <citation type="submission" date="2015-07" db="EMBL/GenBank/DDBJ databases">
        <title>The genome sequence of Plasmodium falciparum IGH-CR14.</title>
        <authorList>
            <consortium name="The Broad Institute Genome Sequencing Platform"/>
            <person name="Volkman S.K."/>
            <person name="Neafsey D.E."/>
            <person name="Dash A.P."/>
            <person name="Chitnis C.E."/>
            <person name="Hartl D.L."/>
            <person name="Young S.K."/>
            <person name="Kodira C.D."/>
            <person name="Zeng Q."/>
            <person name="Koehrsen M."/>
            <person name="Godfrey P."/>
            <person name="Alvarado L."/>
            <person name="Berlin A."/>
            <person name="Borenstein D."/>
            <person name="Chen Z."/>
            <person name="Engels R."/>
            <person name="Freedman E."/>
            <person name="Gellesch M."/>
            <person name="Goldberg J."/>
            <person name="Griggs A."/>
            <person name="Gujja S."/>
            <person name="Heiman D."/>
            <person name="Hepburn T."/>
            <person name="Howarth C."/>
            <person name="Jen D."/>
            <person name="Larson L."/>
            <person name="Lewis B."/>
            <person name="Mehta T."/>
            <person name="Park D."/>
            <person name="Pearson M."/>
            <person name="Roberts A."/>
            <person name="Saif S."/>
            <person name="Shea T."/>
            <person name="Shenoy N."/>
            <person name="Sisk P."/>
            <person name="Stolte C."/>
            <person name="Sykes S."/>
            <person name="Walk T."/>
            <person name="White J."/>
            <person name="Yandava C."/>
            <person name="Wirth D.F."/>
            <person name="Nusbaum C."/>
            <person name="Birren B."/>
        </authorList>
    </citation>
    <scope>NUCLEOTIDE SEQUENCE [LARGE SCALE GENOMIC DNA]</scope>
    <source>
        <strain evidence="4">IGH-CR14</strain>
    </source>
</reference>
<proteinExistence type="predicted"/>
<dbReference type="Proteomes" id="UP000054562">
    <property type="component" value="Unassembled WGS sequence"/>
</dbReference>
<dbReference type="AlphaFoldDB" id="A0A0L1IB28"/>
<organism evidence="3 4">
    <name type="scientific">Plasmodium falciparum IGH-CR14</name>
    <dbReference type="NCBI Taxonomy" id="580059"/>
    <lineage>
        <taxon>Eukaryota</taxon>
        <taxon>Sar</taxon>
        <taxon>Alveolata</taxon>
        <taxon>Apicomplexa</taxon>
        <taxon>Aconoidasida</taxon>
        <taxon>Haemosporida</taxon>
        <taxon>Plasmodiidae</taxon>
        <taxon>Plasmodium</taxon>
        <taxon>Plasmodium (Laverania)</taxon>
    </lineage>
</organism>
<name>A0A0L1IB28_PLAFA</name>
<keyword evidence="1" id="KW-0175">Coiled coil</keyword>
<dbReference type="EMBL" id="GG665214">
    <property type="protein sequence ID" value="KNG76866.1"/>
    <property type="molecule type" value="Genomic_DNA"/>
</dbReference>
<accession>A0A0L1IB28</accession>
<feature type="coiled-coil region" evidence="1">
    <location>
        <begin position="190"/>
        <end position="259"/>
    </location>
</feature>
<evidence type="ECO:0000313" key="4">
    <source>
        <dbReference type="Proteomes" id="UP000054562"/>
    </source>
</evidence>
<sequence length="358" mass="43141">MAFPICIENFSCINLLTCINISIYLRNTTYKNKNGKMKEDWKSTIQKRIVERNLNQSKKYESIMKSYNSLVEEKNNLLAIIASLTSENMYLLNNRKLNHSFESTMMTETNISRNEDIFLSNETKKGHNNNNNNQNDYNNDNSLNYSRTNIITMKSPDSLSQNTITKKEFLEVIKEKGKNEELILLLKNSVNEKEKMLHILNKENNNLNNVICKREEELYEKKKDIFKLEELLNKKETQIKLYENNNKSLKTKIQLHDRKNQKYFRQYNILRFTYFKLLKQVGEMKVYNNNINQNYFSLRKEMLQKKEENEKLLNYLIHCKTSYKKELKKLYQEITNKQKKYILFKNNQFYVNLYLRKF</sequence>
<reference evidence="4" key="1">
    <citation type="submission" date="2015-07" db="EMBL/GenBank/DDBJ databases">
        <title>Annotation of Plasmodium falciparum IGH-CR14.</title>
        <authorList>
            <consortium name="The Broad Institute Genome Sequencing Platform"/>
            <person name="Volkman S.K."/>
            <person name="Neafsey D.E."/>
            <person name="Dash A.P."/>
            <person name="Chitnis C.E."/>
            <person name="Hartl D.L."/>
            <person name="Young S.K."/>
            <person name="Zeng Q."/>
            <person name="Koehrsen M."/>
            <person name="Alvarado L."/>
            <person name="Berlin A."/>
            <person name="Borenstein D."/>
            <person name="Chapman S.B."/>
            <person name="Chen Z."/>
            <person name="Engels R."/>
            <person name="Freedman E."/>
            <person name="Gellesch M."/>
            <person name="Goldberg J."/>
            <person name="Griggs A."/>
            <person name="Gujja S."/>
            <person name="Heilman E.R."/>
            <person name="Heiman D.I."/>
            <person name="Howarth C."/>
            <person name="Jen D."/>
            <person name="Larson L."/>
            <person name="Mehta T."/>
            <person name="Neiman D."/>
            <person name="Park D."/>
            <person name="Pearson M."/>
            <person name="Roberts A."/>
            <person name="Saif S."/>
            <person name="Shea T."/>
            <person name="Shenoy N."/>
            <person name="Sisk P."/>
            <person name="Stolte C."/>
            <person name="Sykes S."/>
            <person name="Walk T."/>
            <person name="White J."/>
            <person name="Yandava C."/>
            <person name="Haas B."/>
            <person name="Henn M.R."/>
            <person name="Nusbaum C."/>
            <person name="Birren B."/>
        </authorList>
    </citation>
    <scope>NUCLEOTIDE SEQUENCE [LARGE SCALE GENOMIC DNA]</scope>
    <source>
        <strain evidence="4">IGH-CR14</strain>
    </source>
</reference>
<evidence type="ECO:0000313" key="3">
    <source>
        <dbReference type="EMBL" id="KNG76866.1"/>
    </source>
</evidence>
<dbReference type="OrthoDB" id="27537at2759"/>
<gene>
    <name evidence="3" type="ORF">PFMG_03076</name>
</gene>
<evidence type="ECO:0000256" key="1">
    <source>
        <dbReference type="SAM" id="Coils"/>
    </source>
</evidence>
<protein>
    <submittedName>
        <fullName evidence="3">Uncharacterized protein</fullName>
    </submittedName>
</protein>
<evidence type="ECO:0000256" key="2">
    <source>
        <dbReference type="SAM" id="MobiDB-lite"/>
    </source>
</evidence>
<feature type="region of interest" description="Disordered" evidence="2">
    <location>
        <begin position="122"/>
        <end position="141"/>
    </location>
</feature>
<feature type="compositionally biased region" description="Low complexity" evidence="2">
    <location>
        <begin position="128"/>
        <end position="141"/>
    </location>
</feature>